<name>A0A9D2GNV1_9BACT</name>
<dbReference type="PANTHER" id="PTHR34322:SF2">
    <property type="entry name" value="TRANSPOSASE IS200-LIKE DOMAIN-CONTAINING PROTEIN"/>
    <property type="match status" value="1"/>
</dbReference>
<feature type="domain" description="Transposase IS200-like" evidence="1">
    <location>
        <begin position="1"/>
        <end position="106"/>
    </location>
</feature>
<evidence type="ECO:0000313" key="2">
    <source>
        <dbReference type="EMBL" id="HIZ85512.1"/>
    </source>
</evidence>
<evidence type="ECO:0000313" key="3">
    <source>
        <dbReference type="Proteomes" id="UP000824115"/>
    </source>
</evidence>
<proteinExistence type="predicted"/>
<gene>
    <name evidence="2" type="ORF">IAC04_03380</name>
</gene>
<dbReference type="SMART" id="SM01321">
    <property type="entry name" value="Y1_Tnp"/>
    <property type="match status" value="1"/>
</dbReference>
<dbReference type="GO" id="GO:0003677">
    <property type="term" value="F:DNA binding"/>
    <property type="evidence" value="ECO:0007669"/>
    <property type="project" value="InterPro"/>
</dbReference>
<dbReference type="InterPro" id="IPR002686">
    <property type="entry name" value="Transposase_17"/>
</dbReference>
<dbReference type="SUPFAM" id="SSF143422">
    <property type="entry name" value="Transposase IS200-like"/>
    <property type="match status" value="1"/>
</dbReference>
<dbReference type="AlphaFoldDB" id="A0A9D2GNV1"/>
<organism evidence="2 3">
    <name type="scientific">Candidatus Coprenecus stercoravium</name>
    <dbReference type="NCBI Taxonomy" id="2840735"/>
    <lineage>
        <taxon>Bacteria</taxon>
        <taxon>Pseudomonadati</taxon>
        <taxon>Bacteroidota</taxon>
        <taxon>Bacteroidia</taxon>
        <taxon>Bacteroidales</taxon>
        <taxon>Rikenellaceae</taxon>
        <taxon>Rikenellaceae incertae sedis</taxon>
        <taxon>Candidatus Coprenecus</taxon>
    </lineage>
</organism>
<evidence type="ECO:0000259" key="1">
    <source>
        <dbReference type="SMART" id="SM01321"/>
    </source>
</evidence>
<dbReference type="InterPro" id="IPR036515">
    <property type="entry name" value="Transposase_17_sf"/>
</dbReference>
<dbReference type="PANTHER" id="PTHR34322">
    <property type="entry name" value="TRANSPOSASE, Y1_TNP DOMAIN-CONTAINING"/>
    <property type="match status" value="1"/>
</dbReference>
<sequence>MRDCWHICTRGLESEVIFKSDEDFIYGMNGVAVFALIYDLRILAFCLMDNHVHFVVQGSRDACVKFIRYYKRRLSVLADMTVADECLKKIDDDEYLKRVIAYVLRNPMSAGLDVFPITYRWGSGALYFNAMYHSQEKVPVAEVGRKELRKILGTRVVLPDNYRLTRDMCVDPACYVDYKAVEELYRSPARMMFYMSRNEDMEMELASGILNRHRYGDKELRGVVIQMCREMFQSDSPESLCVEDRYRLADALRRKYGLSVSQLARLTMADRKILASVLLKRHSGHSLTAK</sequence>
<protein>
    <submittedName>
        <fullName evidence="2">Transposase</fullName>
    </submittedName>
</protein>
<dbReference type="GO" id="GO:0006313">
    <property type="term" value="P:DNA transposition"/>
    <property type="evidence" value="ECO:0007669"/>
    <property type="project" value="InterPro"/>
</dbReference>
<accession>A0A9D2GNV1</accession>
<dbReference type="Gene3D" id="3.30.70.1290">
    <property type="entry name" value="Transposase IS200-like"/>
    <property type="match status" value="1"/>
</dbReference>
<comment type="caution">
    <text evidence="2">The sequence shown here is derived from an EMBL/GenBank/DDBJ whole genome shotgun (WGS) entry which is preliminary data.</text>
</comment>
<dbReference type="EMBL" id="DXAW01000066">
    <property type="protein sequence ID" value="HIZ85512.1"/>
    <property type="molecule type" value="Genomic_DNA"/>
</dbReference>
<reference evidence="2" key="1">
    <citation type="journal article" date="2021" name="PeerJ">
        <title>Extensive microbial diversity within the chicken gut microbiome revealed by metagenomics and culture.</title>
        <authorList>
            <person name="Gilroy R."/>
            <person name="Ravi A."/>
            <person name="Getino M."/>
            <person name="Pursley I."/>
            <person name="Horton D.L."/>
            <person name="Alikhan N.F."/>
            <person name="Baker D."/>
            <person name="Gharbi K."/>
            <person name="Hall N."/>
            <person name="Watson M."/>
            <person name="Adriaenssens E.M."/>
            <person name="Foster-Nyarko E."/>
            <person name="Jarju S."/>
            <person name="Secka A."/>
            <person name="Antonio M."/>
            <person name="Oren A."/>
            <person name="Chaudhuri R.R."/>
            <person name="La Ragione R."/>
            <person name="Hildebrand F."/>
            <person name="Pallen M.J."/>
        </authorList>
    </citation>
    <scope>NUCLEOTIDE SEQUENCE</scope>
    <source>
        <strain evidence="2">Gambia16-554</strain>
    </source>
</reference>
<reference evidence="2" key="2">
    <citation type="submission" date="2021-04" db="EMBL/GenBank/DDBJ databases">
        <authorList>
            <person name="Gilroy R."/>
        </authorList>
    </citation>
    <scope>NUCLEOTIDE SEQUENCE</scope>
    <source>
        <strain evidence="2">Gambia16-554</strain>
    </source>
</reference>
<dbReference type="GO" id="GO:0004803">
    <property type="term" value="F:transposase activity"/>
    <property type="evidence" value="ECO:0007669"/>
    <property type="project" value="InterPro"/>
</dbReference>
<dbReference type="Proteomes" id="UP000824115">
    <property type="component" value="Unassembled WGS sequence"/>
</dbReference>